<dbReference type="PANTHER" id="PTHR32089">
    <property type="entry name" value="METHYL-ACCEPTING CHEMOTAXIS PROTEIN MCPB"/>
    <property type="match status" value="1"/>
</dbReference>
<dbReference type="PROSITE" id="PS50885">
    <property type="entry name" value="HAMP"/>
    <property type="match status" value="1"/>
</dbReference>
<keyword evidence="4" id="KW-0175">Coiled coil</keyword>
<dbReference type="SMART" id="SM00283">
    <property type="entry name" value="MA"/>
    <property type="match status" value="1"/>
</dbReference>
<feature type="coiled-coil region" evidence="4">
    <location>
        <begin position="71"/>
        <end position="104"/>
    </location>
</feature>
<dbReference type="EMBL" id="WTYP01000001">
    <property type="protein sequence ID" value="MXP47395.1"/>
    <property type="molecule type" value="Genomic_DNA"/>
</dbReference>
<evidence type="ECO:0000256" key="4">
    <source>
        <dbReference type="SAM" id="Coils"/>
    </source>
</evidence>
<protein>
    <submittedName>
        <fullName evidence="7">Methyl-accepting chemotaxis protein</fullName>
    </submittedName>
</protein>
<dbReference type="PANTHER" id="PTHR32089:SF112">
    <property type="entry name" value="LYSOZYME-LIKE PROTEIN-RELATED"/>
    <property type="match status" value="1"/>
</dbReference>
<dbReference type="Pfam" id="PF00015">
    <property type="entry name" value="MCPsignal"/>
    <property type="match status" value="1"/>
</dbReference>
<dbReference type="PROSITE" id="PS50111">
    <property type="entry name" value="CHEMOTAXIS_TRANSDUC_2"/>
    <property type="match status" value="1"/>
</dbReference>
<dbReference type="InterPro" id="IPR003660">
    <property type="entry name" value="HAMP_dom"/>
</dbReference>
<accession>A0A6I4V116</accession>
<sequence>MLGLLATIVLIVGLRYLSSDLTTKIGEVTGGMNLLAKGSADFEIEGRSRKDEIGDMVRALDVFKAANKRLRKDAAERQARTQAELDLQEERAREREEQQQKQRDMLKEFAARFESTVGDIVSGVASASSQLKSTAGSMAAAAEQSTTQSGHVATAMGEASTGVTAAAAASDEFAMSIGEISRQAASSAELARKASDSADRADETISALSTSAEQVGNIVELIQSIAKRTNLLALNASIEAARGGEAGRGFAVVASEVKELAAQTSRATEEVAEQIRAMQSSTTNSVGALRTIGEQIEQLEATAISIASAVDQQSVAGQDLARSIDLAARSSDEVTASIEGVRESSLATGAAASQVLGSATELEDQAATLRSQVGDFLRHIRAS</sequence>
<comment type="caution">
    <text evidence="7">The sequence shown here is derived from an EMBL/GenBank/DDBJ whole genome shotgun (WGS) entry which is preliminary data.</text>
</comment>
<gene>
    <name evidence="7" type="ORF">GRI43_08320</name>
</gene>
<evidence type="ECO:0000259" key="6">
    <source>
        <dbReference type="PROSITE" id="PS50885"/>
    </source>
</evidence>
<keyword evidence="8" id="KW-1185">Reference proteome</keyword>
<dbReference type="Gene3D" id="1.10.287.950">
    <property type="entry name" value="Methyl-accepting chemotaxis protein"/>
    <property type="match status" value="1"/>
</dbReference>
<evidence type="ECO:0000256" key="1">
    <source>
        <dbReference type="ARBA" id="ARBA00023224"/>
    </source>
</evidence>
<evidence type="ECO:0000313" key="8">
    <source>
        <dbReference type="Proteomes" id="UP000471435"/>
    </source>
</evidence>
<dbReference type="AlphaFoldDB" id="A0A6I4V116"/>
<dbReference type="Proteomes" id="UP000471435">
    <property type="component" value="Unassembled WGS sequence"/>
</dbReference>
<dbReference type="Gene3D" id="6.10.340.10">
    <property type="match status" value="1"/>
</dbReference>
<evidence type="ECO:0000256" key="3">
    <source>
        <dbReference type="PROSITE-ProRule" id="PRU00284"/>
    </source>
</evidence>
<feature type="domain" description="HAMP" evidence="6">
    <location>
        <begin position="19"/>
        <end position="72"/>
    </location>
</feature>
<organism evidence="7 8">
    <name type="scientific">Pontixanthobacter luteolus</name>
    <dbReference type="NCBI Taxonomy" id="295089"/>
    <lineage>
        <taxon>Bacteria</taxon>
        <taxon>Pseudomonadati</taxon>
        <taxon>Pseudomonadota</taxon>
        <taxon>Alphaproteobacteria</taxon>
        <taxon>Sphingomonadales</taxon>
        <taxon>Erythrobacteraceae</taxon>
        <taxon>Pontixanthobacter</taxon>
    </lineage>
</organism>
<dbReference type="SUPFAM" id="SSF58104">
    <property type="entry name" value="Methyl-accepting chemotaxis protein (MCP) signaling domain"/>
    <property type="match status" value="1"/>
</dbReference>
<evidence type="ECO:0000313" key="7">
    <source>
        <dbReference type="EMBL" id="MXP47395.1"/>
    </source>
</evidence>
<keyword evidence="1 3" id="KW-0807">Transducer</keyword>
<comment type="similarity">
    <text evidence="2">Belongs to the methyl-accepting chemotaxis (MCP) protein family.</text>
</comment>
<proteinExistence type="inferred from homology"/>
<dbReference type="GO" id="GO:0016020">
    <property type="term" value="C:membrane"/>
    <property type="evidence" value="ECO:0007669"/>
    <property type="project" value="InterPro"/>
</dbReference>
<dbReference type="OrthoDB" id="8482111at2"/>
<name>A0A6I4V116_9SPHN</name>
<dbReference type="InterPro" id="IPR004089">
    <property type="entry name" value="MCPsignal_dom"/>
</dbReference>
<reference evidence="7 8" key="1">
    <citation type="submission" date="2019-12" db="EMBL/GenBank/DDBJ databases">
        <title>Genomic-based taxomic classification of the family Erythrobacteraceae.</title>
        <authorList>
            <person name="Xu L."/>
        </authorList>
    </citation>
    <scope>NUCLEOTIDE SEQUENCE [LARGE SCALE GENOMIC DNA]</scope>
    <source>
        <strain evidence="7 8">SW-109</strain>
    </source>
</reference>
<feature type="domain" description="Methyl-accepting transducer" evidence="5">
    <location>
        <begin position="127"/>
        <end position="349"/>
    </location>
</feature>
<evidence type="ECO:0000256" key="2">
    <source>
        <dbReference type="ARBA" id="ARBA00029447"/>
    </source>
</evidence>
<evidence type="ECO:0000259" key="5">
    <source>
        <dbReference type="PROSITE" id="PS50111"/>
    </source>
</evidence>
<dbReference type="GO" id="GO:0007165">
    <property type="term" value="P:signal transduction"/>
    <property type="evidence" value="ECO:0007669"/>
    <property type="project" value="UniProtKB-KW"/>
</dbReference>